<name>A0A0N1N560_9PROT</name>
<dbReference type="Proteomes" id="UP000031553">
    <property type="component" value="Unassembled WGS sequence"/>
</dbReference>
<feature type="signal peptide" evidence="1">
    <location>
        <begin position="1"/>
        <end position="23"/>
    </location>
</feature>
<comment type="caution">
    <text evidence="2">The sequence shown here is derived from an EMBL/GenBank/DDBJ whole genome shotgun (WGS) entry which is preliminary data.</text>
</comment>
<reference evidence="2 3" key="1">
    <citation type="submission" date="2015-07" db="EMBL/GenBank/DDBJ databases">
        <title>Draft Genome Sequence of Komagataeibacter intermedius Strain AF2, Isolated from Kombucha Tea.</title>
        <authorList>
            <person name="Santos R.A."/>
            <person name="Berretta A.A."/>
            <person name="Barud H.S."/>
            <person name="Ribeiro S.J."/>
            <person name="Gonzalez-Garcia L.N."/>
            <person name="Zucchi T.D."/>
            <person name="Goldman G.H."/>
            <person name="Riano-Pachon D.M."/>
        </authorList>
    </citation>
    <scope>NUCLEOTIDE SEQUENCE [LARGE SCALE GENOMIC DNA]</scope>
    <source>
        <strain evidence="2 3">AF2</strain>
    </source>
</reference>
<evidence type="ECO:0000313" key="2">
    <source>
        <dbReference type="EMBL" id="KPH87319.1"/>
    </source>
</evidence>
<dbReference type="EMBL" id="JUFX02000124">
    <property type="protein sequence ID" value="KPH87319.1"/>
    <property type="molecule type" value="Genomic_DNA"/>
</dbReference>
<gene>
    <name evidence="2" type="ORF">GLUCOINTEAF2_0202156</name>
</gene>
<feature type="chain" id="PRO_5005878548" description="Cysteine rich repeat-containing protein" evidence="1">
    <location>
        <begin position="24"/>
        <end position="77"/>
    </location>
</feature>
<dbReference type="AlphaFoldDB" id="A0A0N1N560"/>
<evidence type="ECO:0000313" key="3">
    <source>
        <dbReference type="Proteomes" id="UP000031553"/>
    </source>
</evidence>
<organism evidence="2 3">
    <name type="scientific">Komagataeibacter intermedius AF2</name>
    <dbReference type="NCBI Taxonomy" id="1458464"/>
    <lineage>
        <taxon>Bacteria</taxon>
        <taxon>Pseudomonadati</taxon>
        <taxon>Pseudomonadota</taxon>
        <taxon>Alphaproteobacteria</taxon>
        <taxon>Acetobacterales</taxon>
        <taxon>Acetobacteraceae</taxon>
        <taxon>Komagataeibacter</taxon>
    </lineage>
</organism>
<evidence type="ECO:0000256" key="1">
    <source>
        <dbReference type="SAM" id="SignalP"/>
    </source>
</evidence>
<proteinExistence type="predicted"/>
<sequence length="77" mass="8196" precursor="true">MRQSVFCALPITLGLGIGLPAKAYSATSATPQQVAACKVDALRLCPLDIPDTRLVEACMHRRIADLSPACRDTVQGK</sequence>
<evidence type="ECO:0008006" key="4">
    <source>
        <dbReference type="Google" id="ProtNLM"/>
    </source>
</evidence>
<protein>
    <recommendedName>
        <fullName evidence="4">Cysteine rich repeat-containing protein</fullName>
    </recommendedName>
</protein>
<accession>A0A0N1N560</accession>
<keyword evidence="1" id="KW-0732">Signal</keyword>